<keyword evidence="4" id="KW-0524">Neurogenesis</keyword>
<evidence type="ECO:0000259" key="9">
    <source>
        <dbReference type="PROSITE" id="PS50888"/>
    </source>
</evidence>
<evidence type="ECO:0000313" key="10">
    <source>
        <dbReference type="EMBL" id="KAF7991907.1"/>
    </source>
</evidence>
<keyword evidence="7" id="KW-0539">Nucleus</keyword>
<dbReference type="InterPro" id="IPR011598">
    <property type="entry name" value="bHLH_dom"/>
</dbReference>
<feature type="compositionally biased region" description="Polar residues" evidence="8">
    <location>
        <begin position="37"/>
        <end position="49"/>
    </location>
</feature>
<dbReference type="EMBL" id="JACMRX010000004">
    <property type="protein sequence ID" value="KAF7991907.1"/>
    <property type="molecule type" value="Genomic_DNA"/>
</dbReference>
<proteinExistence type="predicted"/>
<dbReference type="PROSITE" id="PS50888">
    <property type="entry name" value="BHLH"/>
    <property type="match status" value="1"/>
</dbReference>
<dbReference type="CDD" id="cd19715">
    <property type="entry name" value="bHLH_TS_amos_like"/>
    <property type="match status" value="1"/>
</dbReference>
<feature type="region of interest" description="Disordered" evidence="8">
    <location>
        <begin position="153"/>
        <end position="186"/>
    </location>
</feature>
<dbReference type="AlphaFoldDB" id="A0A835CQ50"/>
<keyword evidence="6" id="KW-0804">Transcription</keyword>
<dbReference type="FunFam" id="4.10.280.10:FF:000025">
    <property type="entry name" value="protein atonal homolog 7"/>
    <property type="match status" value="1"/>
</dbReference>
<evidence type="ECO:0000256" key="5">
    <source>
        <dbReference type="ARBA" id="ARBA00023015"/>
    </source>
</evidence>
<comment type="caution">
    <text evidence="10">The sequence shown here is derived from an EMBL/GenBank/DDBJ whole genome shotgun (WGS) entry which is preliminary data.</text>
</comment>
<dbReference type="GO" id="GO:0070888">
    <property type="term" value="F:E-box binding"/>
    <property type="evidence" value="ECO:0007669"/>
    <property type="project" value="TreeGrafter"/>
</dbReference>
<evidence type="ECO:0000256" key="8">
    <source>
        <dbReference type="SAM" id="MobiDB-lite"/>
    </source>
</evidence>
<keyword evidence="2" id="KW-0217">Developmental protein</keyword>
<keyword evidence="5" id="KW-0805">Transcription regulation</keyword>
<evidence type="ECO:0000256" key="1">
    <source>
        <dbReference type="ARBA" id="ARBA00004123"/>
    </source>
</evidence>
<evidence type="ECO:0000256" key="7">
    <source>
        <dbReference type="ARBA" id="ARBA00023242"/>
    </source>
</evidence>
<gene>
    <name evidence="10" type="ORF">HCN44_010708</name>
</gene>
<keyword evidence="11" id="KW-1185">Reference proteome</keyword>
<dbReference type="GO" id="GO:0045944">
    <property type="term" value="P:positive regulation of transcription by RNA polymerase II"/>
    <property type="evidence" value="ECO:0007669"/>
    <property type="project" value="TreeGrafter"/>
</dbReference>
<comment type="subcellular location">
    <subcellularLocation>
        <location evidence="1">Nucleus</location>
    </subcellularLocation>
</comment>
<keyword evidence="3" id="KW-0221">Differentiation</keyword>
<name>A0A835CQ50_APHGI</name>
<feature type="compositionally biased region" description="Low complexity" evidence="8">
    <location>
        <begin position="157"/>
        <end position="170"/>
    </location>
</feature>
<dbReference type="SUPFAM" id="SSF47459">
    <property type="entry name" value="HLH, helix-loop-helix DNA-binding domain"/>
    <property type="match status" value="1"/>
</dbReference>
<dbReference type="GO" id="GO:0005634">
    <property type="term" value="C:nucleus"/>
    <property type="evidence" value="ECO:0007669"/>
    <property type="project" value="UniProtKB-SubCell"/>
</dbReference>
<evidence type="ECO:0000313" key="11">
    <source>
        <dbReference type="Proteomes" id="UP000639338"/>
    </source>
</evidence>
<dbReference type="GO" id="GO:0061564">
    <property type="term" value="P:axon development"/>
    <property type="evidence" value="ECO:0007669"/>
    <property type="project" value="TreeGrafter"/>
</dbReference>
<feature type="region of interest" description="Disordered" evidence="8">
    <location>
        <begin position="22"/>
        <end position="55"/>
    </location>
</feature>
<dbReference type="Proteomes" id="UP000639338">
    <property type="component" value="Unassembled WGS sequence"/>
</dbReference>
<evidence type="ECO:0000256" key="4">
    <source>
        <dbReference type="ARBA" id="ARBA00022902"/>
    </source>
</evidence>
<dbReference type="Gene3D" id="4.10.280.10">
    <property type="entry name" value="Helix-loop-helix DNA-binding domain"/>
    <property type="match status" value="1"/>
</dbReference>
<sequence>MALLSNNHGMYQSQSVDHLSSVYPTPSRSYDPVYPSPYNSPDYENNIPSNYRDERYRSEIISTPQRDMGSIEYDKTPEAYEKEPYGVLTPLTPQRFTSHGSLEPTASPQSIMYEENSMEYQTPVYCYETPPQETGYSIEGDKCQRIVEDNMNYWEPTTSTQTRQSPTSSPRRGRRKSKDVPPSPGILKKRRLAANARERRRMNGLNDAFDKLREVVPSLGADHKLSKFETLQMAQTYISALYDLLEQHDSKN</sequence>
<evidence type="ECO:0000256" key="6">
    <source>
        <dbReference type="ARBA" id="ARBA00023163"/>
    </source>
</evidence>
<accession>A0A835CQ50</accession>
<dbReference type="GO" id="GO:0000981">
    <property type="term" value="F:DNA-binding transcription factor activity, RNA polymerase II-specific"/>
    <property type="evidence" value="ECO:0007669"/>
    <property type="project" value="TreeGrafter"/>
</dbReference>
<dbReference type="InterPro" id="IPR050359">
    <property type="entry name" value="bHLH_transcription_factors"/>
</dbReference>
<dbReference type="PANTHER" id="PTHR19290:SF162">
    <property type="entry name" value="TRANSCRIPTION FACTOR ATOH7"/>
    <property type="match status" value="1"/>
</dbReference>
<dbReference type="OrthoDB" id="6161578at2759"/>
<organism evidence="10 11">
    <name type="scientific">Aphidius gifuensis</name>
    <name type="common">Parasitoid wasp</name>
    <dbReference type="NCBI Taxonomy" id="684658"/>
    <lineage>
        <taxon>Eukaryota</taxon>
        <taxon>Metazoa</taxon>
        <taxon>Ecdysozoa</taxon>
        <taxon>Arthropoda</taxon>
        <taxon>Hexapoda</taxon>
        <taxon>Insecta</taxon>
        <taxon>Pterygota</taxon>
        <taxon>Neoptera</taxon>
        <taxon>Endopterygota</taxon>
        <taxon>Hymenoptera</taxon>
        <taxon>Apocrita</taxon>
        <taxon>Ichneumonoidea</taxon>
        <taxon>Braconidae</taxon>
        <taxon>Aphidiinae</taxon>
        <taxon>Aphidius</taxon>
    </lineage>
</organism>
<dbReference type="Pfam" id="PF00010">
    <property type="entry name" value="HLH"/>
    <property type="match status" value="1"/>
</dbReference>
<protein>
    <recommendedName>
        <fullName evidence="9">BHLH domain-containing protein</fullName>
    </recommendedName>
</protein>
<dbReference type="GO" id="GO:0046982">
    <property type="term" value="F:protein heterodimerization activity"/>
    <property type="evidence" value="ECO:0007669"/>
    <property type="project" value="UniProtKB-ARBA"/>
</dbReference>
<feature type="domain" description="BHLH" evidence="9">
    <location>
        <begin position="189"/>
        <end position="241"/>
    </location>
</feature>
<dbReference type="SMART" id="SM00353">
    <property type="entry name" value="HLH"/>
    <property type="match status" value="1"/>
</dbReference>
<dbReference type="GO" id="GO:0016360">
    <property type="term" value="P:sensory organ precursor cell fate determination"/>
    <property type="evidence" value="ECO:0007669"/>
    <property type="project" value="UniProtKB-ARBA"/>
</dbReference>
<dbReference type="PANTHER" id="PTHR19290">
    <property type="entry name" value="BASIC HELIX-LOOP-HELIX PROTEIN NEUROGENIN-RELATED"/>
    <property type="match status" value="1"/>
</dbReference>
<reference evidence="10 11" key="1">
    <citation type="submission" date="2020-08" db="EMBL/GenBank/DDBJ databases">
        <title>Aphidius gifuensis genome sequencing and assembly.</title>
        <authorList>
            <person name="Du Z."/>
        </authorList>
    </citation>
    <scope>NUCLEOTIDE SEQUENCE [LARGE SCALE GENOMIC DNA]</scope>
    <source>
        <strain evidence="10">YNYX2018</strain>
        <tissue evidence="10">Adults</tissue>
    </source>
</reference>
<evidence type="ECO:0000256" key="2">
    <source>
        <dbReference type="ARBA" id="ARBA00022473"/>
    </source>
</evidence>
<dbReference type="InterPro" id="IPR036638">
    <property type="entry name" value="HLH_DNA-bd_sf"/>
</dbReference>
<evidence type="ECO:0000256" key="3">
    <source>
        <dbReference type="ARBA" id="ARBA00022782"/>
    </source>
</evidence>